<feature type="coiled-coil region" evidence="6">
    <location>
        <begin position="430"/>
        <end position="492"/>
    </location>
</feature>
<dbReference type="InterPro" id="IPR003395">
    <property type="entry name" value="RecF/RecN/SMC_N"/>
</dbReference>
<dbReference type="InterPro" id="IPR027417">
    <property type="entry name" value="P-loop_NTPase"/>
</dbReference>
<keyword evidence="3 6" id="KW-0067">ATP-binding</keyword>
<feature type="coiled-coil region" evidence="6">
    <location>
        <begin position="664"/>
        <end position="787"/>
    </location>
</feature>
<evidence type="ECO:0000259" key="7">
    <source>
        <dbReference type="SMART" id="SM00968"/>
    </source>
</evidence>
<dbReference type="SUPFAM" id="SSF75553">
    <property type="entry name" value="Smc hinge domain"/>
    <property type="match status" value="1"/>
</dbReference>
<dbReference type="InterPro" id="IPR036277">
    <property type="entry name" value="SMC_hinge_sf"/>
</dbReference>
<dbReference type="Pfam" id="PF02463">
    <property type="entry name" value="SMC_N"/>
    <property type="match status" value="2"/>
</dbReference>
<dbReference type="SMART" id="SM00968">
    <property type="entry name" value="SMC_hinge"/>
    <property type="match status" value="1"/>
</dbReference>
<feature type="coiled-coil region" evidence="6">
    <location>
        <begin position="865"/>
        <end position="934"/>
    </location>
</feature>
<protein>
    <recommendedName>
        <fullName evidence="6">Chromosome partition protein Smc</fullName>
    </recommendedName>
</protein>
<proteinExistence type="inferred from homology"/>
<evidence type="ECO:0000313" key="8">
    <source>
        <dbReference type="EMBL" id="GGC47856.1"/>
    </source>
</evidence>
<dbReference type="Pfam" id="PF06470">
    <property type="entry name" value="SMC_hinge"/>
    <property type="match status" value="1"/>
</dbReference>
<dbReference type="InterPro" id="IPR024704">
    <property type="entry name" value="SMC"/>
</dbReference>
<dbReference type="SUPFAM" id="SSF52540">
    <property type="entry name" value="P-loop containing nucleoside triphosphate hydrolases"/>
    <property type="match status" value="2"/>
</dbReference>
<evidence type="ECO:0000256" key="6">
    <source>
        <dbReference type="HAMAP-Rule" id="MF_01894"/>
    </source>
</evidence>
<feature type="domain" description="SMC hinge" evidence="7">
    <location>
        <begin position="520"/>
        <end position="633"/>
    </location>
</feature>
<dbReference type="EMBL" id="BMFD01000011">
    <property type="protein sequence ID" value="GGC47856.1"/>
    <property type="molecule type" value="Genomic_DNA"/>
</dbReference>
<evidence type="ECO:0000256" key="2">
    <source>
        <dbReference type="ARBA" id="ARBA00022741"/>
    </source>
</evidence>
<keyword evidence="1 6" id="KW-0963">Cytoplasm</keyword>
<comment type="subcellular location">
    <subcellularLocation>
        <location evidence="6">Cytoplasm</location>
    </subcellularLocation>
</comment>
<dbReference type="RefSeq" id="WP_188443722.1">
    <property type="nucleotide sequence ID" value="NZ_BMFD01000011.1"/>
</dbReference>
<comment type="caution">
    <text evidence="8">The sequence shown here is derived from an EMBL/GenBank/DDBJ whole genome shotgun (WGS) entry which is preliminary data.</text>
</comment>
<feature type="binding site" evidence="6">
    <location>
        <begin position="32"/>
        <end position="39"/>
    </location>
    <ligand>
        <name>ATP</name>
        <dbReference type="ChEBI" id="CHEBI:30616"/>
    </ligand>
</feature>
<comment type="subunit">
    <text evidence="6">Homodimer.</text>
</comment>
<dbReference type="Gene3D" id="1.20.1060.20">
    <property type="match status" value="1"/>
</dbReference>
<evidence type="ECO:0000256" key="1">
    <source>
        <dbReference type="ARBA" id="ARBA00022490"/>
    </source>
</evidence>
<dbReference type="InterPro" id="IPR011890">
    <property type="entry name" value="SMC_prok"/>
</dbReference>
<dbReference type="Gene3D" id="3.30.70.1620">
    <property type="match status" value="1"/>
</dbReference>
<gene>
    <name evidence="6 8" type="primary">smc</name>
    <name evidence="8" type="ORF">GCM10010993_27980</name>
</gene>
<accession>A0ABQ1MVV5</accession>
<organism evidence="8 9">
    <name type="scientific">Belliella aquatica</name>
    <dbReference type="NCBI Taxonomy" id="1323734"/>
    <lineage>
        <taxon>Bacteria</taxon>
        <taxon>Pseudomonadati</taxon>
        <taxon>Bacteroidota</taxon>
        <taxon>Cytophagia</taxon>
        <taxon>Cytophagales</taxon>
        <taxon>Cyclobacteriaceae</taxon>
        <taxon>Belliella</taxon>
    </lineage>
</organism>
<comment type="similarity">
    <text evidence="6">Belongs to the SMC family.</text>
</comment>
<evidence type="ECO:0000256" key="4">
    <source>
        <dbReference type="ARBA" id="ARBA00023054"/>
    </source>
</evidence>
<comment type="domain">
    <text evidence="6">Contains large globular domains required for ATP hydrolysis at each terminus and a third globular domain forming a flexible hinge near the middle of the molecule. These domains are separated by coiled-coil structures.</text>
</comment>
<name>A0ABQ1MVV5_9BACT</name>
<evidence type="ECO:0000256" key="3">
    <source>
        <dbReference type="ARBA" id="ARBA00022840"/>
    </source>
</evidence>
<sequence>MLLSKLEIKGFKSFGDRMVIHFDKGITGVVGPNGCGKSNVVDAIRWVLGEQKSRMLRSDKMENVIFNGTKTRKPTNLAEVSLTFENTRNLLPTEYTHVTITRRYYRSGESEYLLNGIACRLKDITNLFMDTGINSNSYAIIELKMIEELLNDKNNSRRDLFEEAAGISKFKARKKETLRKLEDTDGDLDRVEDVLFEIEKNLKSLEKQAKQTAKYFEIKQEYKEASINLAKKSVAKNSEALVQLSKKIETENDNKVMINAKVAEKEAFLEFSKTDLIQKEKLLSSRQKTLNDHVNKIRQFESDKKIKNERLRFLEDRAQKLREQIDTDRKSNDRAGFSIRSLEQELESANKMLSEKEIIVEQLREAYDNQKSSQTEIQEKQKEISKEFALKKDTVYQLSKDQEIKQIQLSTLKQELEKTATDDNSQEANLADFEDKLHLIKGELDQKTSELSQIKAKEEDQNQKIEEHTKVIEMIREEVTQTSRKLDAKQNEFNLTKSLVENLEGFPEAIKFLKKNSNWGKDTPLLSDILTTDERYRVTIENYLEGYMNYYVVDTQDQAIMAVNLLSDSARGKANFFVLEHFDKFQASQNKLFSNAIAATEIIEFDEKYSKLISFILDDVYIVKGEYHDFPIDSNAIFITESGKFTKRKFSISGGSVGLFEGKRIGRAKNLEKLEKDIKELNKKVSSTRSNLDKKISDLLKIKEVSYKSKIELLQQEISEINQEYVSVRTKKEQLSEMLSSNANKREDILERIEELQESLSHIVPQLENERAKFEYLEIEVETLTEQLQGESESLSQKSAAFNQENILYHQHLNRVSSLEQEIDFKKSAFDASKERIEKSQLEHSSIDQEIKSLLDNNEIKDDELIELYTEKETIEKGVNEAEKEYYAARGEIDTADKQIRELQKSKEGIDSIIQELLNALNEVKLKLNSMKERLSVEFEIDLDSLMEENPEVDEAYVDLDDSEIRQTVQKCKERLEKIGPINPMAMEAYDEIKERHTFITVQKEDLVKAKNSLLETINEIDQVAKDTFLDAFGKIKENFVKVFRSLFTEEDDCDLKLVDPDNPLESPIEIMAKPKGKRPLTINQLSGGEKTLTATSLLFAIYLLKPAPFCIFDEVDAPLDDANIDKFNNIIQTFSKESQFIIVTHNKRTMASTDIIYGITMIEAGVSRVVPVDLRELA</sequence>
<evidence type="ECO:0000256" key="5">
    <source>
        <dbReference type="ARBA" id="ARBA00023125"/>
    </source>
</evidence>
<dbReference type="PANTHER" id="PTHR43977">
    <property type="entry name" value="STRUCTURAL MAINTENANCE OF CHROMOSOMES PROTEIN 3"/>
    <property type="match status" value="1"/>
</dbReference>
<keyword evidence="5 6" id="KW-0238">DNA-binding</keyword>
<reference evidence="9" key="1">
    <citation type="journal article" date="2019" name="Int. J. Syst. Evol. Microbiol.">
        <title>The Global Catalogue of Microorganisms (GCM) 10K type strain sequencing project: providing services to taxonomists for standard genome sequencing and annotation.</title>
        <authorList>
            <consortium name="The Broad Institute Genomics Platform"/>
            <consortium name="The Broad Institute Genome Sequencing Center for Infectious Disease"/>
            <person name="Wu L."/>
            <person name="Ma J."/>
        </authorList>
    </citation>
    <scope>NUCLEOTIDE SEQUENCE [LARGE SCALE GENOMIC DNA]</scope>
    <source>
        <strain evidence="9">CGMCC 1.12479</strain>
    </source>
</reference>
<dbReference type="HAMAP" id="MF_01894">
    <property type="entry name" value="Smc_prok"/>
    <property type="match status" value="1"/>
</dbReference>
<keyword evidence="4 6" id="KW-0175">Coiled coil</keyword>
<feature type="coiled-coil region" evidence="6">
    <location>
        <begin position="297"/>
        <end position="383"/>
    </location>
</feature>
<dbReference type="NCBIfam" id="TIGR02168">
    <property type="entry name" value="SMC_prok_B"/>
    <property type="match status" value="1"/>
</dbReference>
<comment type="function">
    <text evidence="6">Required for chromosome condensation and partitioning.</text>
</comment>
<keyword evidence="9" id="KW-1185">Reference proteome</keyword>
<evidence type="ECO:0000313" key="9">
    <source>
        <dbReference type="Proteomes" id="UP000635885"/>
    </source>
</evidence>
<dbReference type="Gene3D" id="3.40.50.300">
    <property type="entry name" value="P-loop containing nucleotide triphosphate hydrolases"/>
    <property type="match status" value="2"/>
</dbReference>
<dbReference type="PIRSF" id="PIRSF005719">
    <property type="entry name" value="SMC"/>
    <property type="match status" value="1"/>
</dbReference>
<keyword evidence="2 6" id="KW-0547">Nucleotide-binding</keyword>
<dbReference type="InterPro" id="IPR010935">
    <property type="entry name" value="SMC_hinge"/>
</dbReference>
<dbReference type="Proteomes" id="UP000635885">
    <property type="component" value="Unassembled WGS sequence"/>
</dbReference>